<proteinExistence type="predicted"/>
<dbReference type="AlphaFoldDB" id="A0A1F6V5R9"/>
<reference evidence="3 4" key="1">
    <citation type="journal article" date="2016" name="Nat. Commun.">
        <title>Thousands of microbial genomes shed light on interconnected biogeochemical processes in an aquifer system.</title>
        <authorList>
            <person name="Anantharaman K."/>
            <person name="Brown C.T."/>
            <person name="Hug L.A."/>
            <person name="Sharon I."/>
            <person name="Castelle C.J."/>
            <person name="Probst A.J."/>
            <person name="Thomas B.C."/>
            <person name="Singh A."/>
            <person name="Wilkins M.J."/>
            <person name="Karaoz U."/>
            <person name="Brodie E.L."/>
            <person name="Williams K.H."/>
            <person name="Hubbard S.S."/>
            <person name="Banfield J.F."/>
        </authorList>
    </citation>
    <scope>NUCLEOTIDE SEQUENCE [LARGE SCALE GENOMIC DNA]</scope>
</reference>
<dbReference type="PANTHER" id="PTHR46182">
    <property type="entry name" value="FI19480P1"/>
    <property type="match status" value="1"/>
</dbReference>
<accession>A0A1F6V5R9</accession>
<feature type="compositionally biased region" description="Acidic residues" evidence="1">
    <location>
        <begin position="756"/>
        <end position="769"/>
    </location>
</feature>
<dbReference type="InterPro" id="IPR029865">
    <property type="entry name" value="KIAA0319-like"/>
</dbReference>
<dbReference type="Gene3D" id="1.10.101.10">
    <property type="entry name" value="PGBD-like superfamily/PGBD"/>
    <property type="match status" value="1"/>
</dbReference>
<feature type="compositionally biased region" description="Polar residues" evidence="1">
    <location>
        <begin position="743"/>
        <end position="755"/>
    </location>
</feature>
<evidence type="ECO:0000313" key="3">
    <source>
        <dbReference type="EMBL" id="OGI65111.1"/>
    </source>
</evidence>
<dbReference type="SUPFAM" id="SSF49299">
    <property type="entry name" value="PKD domain"/>
    <property type="match status" value="1"/>
</dbReference>
<dbReference type="InterPro" id="IPR035986">
    <property type="entry name" value="PKD_dom_sf"/>
</dbReference>
<feature type="compositionally biased region" description="Basic and acidic residues" evidence="1">
    <location>
        <begin position="849"/>
        <end position="858"/>
    </location>
</feature>
<dbReference type="InterPro" id="IPR036366">
    <property type="entry name" value="PGBDSf"/>
</dbReference>
<dbReference type="Gene3D" id="2.60.40.10">
    <property type="entry name" value="Immunoglobulins"/>
    <property type="match status" value="1"/>
</dbReference>
<evidence type="ECO:0000313" key="4">
    <source>
        <dbReference type="Proteomes" id="UP000177370"/>
    </source>
</evidence>
<feature type="domain" description="PKD/Chitinase" evidence="2">
    <location>
        <begin position="657"/>
        <end position="745"/>
    </location>
</feature>
<dbReference type="InterPro" id="IPR002477">
    <property type="entry name" value="Peptidoglycan-bd-like"/>
</dbReference>
<dbReference type="Pfam" id="PF22352">
    <property type="entry name" value="K319L-like_PKD"/>
    <property type="match status" value="1"/>
</dbReference>
<feature type="compositionally biased region" description="Low complexity" evidence="1">
    <location>
        <begin position="775"/>
        <end position="787"/>
    </location>
</feature>
<comment type="caution">
    <text evidence="3">The sequence shown here is derived from an EMBL/GenBank/DDBJ whole genome shotgun (WGS) entry which is preliminary data.</text>
</comment>
<feature type="region of interest" description="Disordered" evidence="1">
    <location>
        <begin position="218"/>
        <end position="313"/>
    </location>
</feature>
<organism evidence="3 4">
    <name type="scientific">Candidatus Nomurabacteria bacterium RIFCSPHIGHO2_01_FULL_40_24b</name>
    <dbReference type="NCBI Taxonomy" id="1801739"/>
    <lineage>
        <taxon>Bacteria</taxon>
        <taxon>Candidatus Nomuraibacteriota</taxon>
    </lineage>
</organism>
<dbReference type="InterPro" id="IPR036365">
    <property type="entry name" value="PGBD-like_sf"/>
</dbReference>
<evidence type="ECO:0000256" key="1">
    <source>
        <dbReference type="SAM" id="MobiDB-lite"/>
    </source>
</evidence>
<dbReference type="InterPro" id="IPR013783">
    <property type="entry name" value="Ig-like_fold"/>
</dbReference>
<gene>
    <name evidence="3" type="ORF">A2647_04130</name>
</gene>
<feature type="region of interest" description="Disordered" evidence="1">
    <location>
        <begin position="743"/>
        <end position="859"/>
    </location>
</feature>
<sequence>MKKFTRIVVFVLLFSLMSFSFHRVISAELENTETLICNPNVELLQNGGFEDVEVTDSKKWTIFPWDTPGLGWTSNTLVYGLEIQAGYSEDDLPWLAHSGSQYAEIDGGDTQRVLQNIATIPGATYEISFAYSPRPHIALADNRTSILANDTVLGTVSADGTSLTNTDWKTKKYSHVATTANTAFALLDTSEELVPTGTGMFIDSVSVKCHSLPQLPQCSDTVDNDDPEDSLADANDPGCHTDLHADNAASYDPDDNNETNAPIPQCDDNQDNDGDNLVDTNDPGCHTDGNPDNAATYDPTDNDETNAPAPGTKSITMTKIVCPNETDLPNWSGADVSIGATTATDFITSHPQCRLEPNWQFQVIYWGPDIQNAPVDPGGSFVGPAPLPWITIPSTTNANGVLTTTFNTEDVWHFWVREVLKDGYIPFGGETGNLPGSNISAEMYCNNDVSNYDNLEQGDGPEMSFHCVAFNVAEVPDNSVCPAGSPEVTLPATDEDGVAYTNNLGDGTFKVEMTSPVGLIDSEYSNYSWGNWTTDSQARFHGSSLFIVKNQAVAFGPDTEPVTMPLGGQRVSNALTSISSLLLDPPYDLSRTKVANGARGVGVNLDLQNGDTLNFIVNAIGGIGELQGSYAKNVGSVHIRICKTANGGGGGGNNSPVANAGPDQIITLPSNLVQFNGENSTDSDGTITSYVWSFVSGPSNINPADVVSPAVEGGFVAGTYVFKLTVTDDDGATDDDEVTITVNPAVENSQCNDNIDNADPEDTLVDENDPGCHTDGNANNANSYNANDNDETDVASPENNSGGGGGGGGRRTRQCNDNRDNNDPEDTLIDEDDPGCHSDGNANNADSYVRNDNDEENGRVLGEQTSCGIYVEKYLRVGYKNDVTAVVKVQTFLNNYMNAGLVTDGVYGPLTEAAVRNFQLAHNDKVLRPWGIDETTGIFYLTTQTEMNNIMCPDLGLGIPAPLINWSAGVYNTPAPIPGATTVALNI</sequence>
<dbReference type="GO" id="GO:0031410">
    <property type="term" value="C:cytoplasmic vesicle"/>
    <property type="evidence" value="ECO:0007669"/>
    <property type="project" value="TreeGrafter"/>
</dbReference>
<feature type="compositionally biased region" description="Acidic residues" evidence="1">
    <location>
        <begin position="823"/>
        <end position="833"/>
    </location>
</feature>
<dbReference type="GO" id="GO:0016020">
    <property type="term" value="C:membrane"/>
    <property type="evidence" value="ECO:0007669"/>
    <property type="project" value="TreeGrafter"/>
</dbReference>
<dbReference type="Proteomes" id="UP000177370">
    <property type="component" value="Unassembled WGS sequence"/>
</dbReference>
<feature type="compositionally biased region" description="Acidic residues" evidence="1">
    <location>
        <begin position="222"/>
        <end position="231"/>
    </location>
</feature>
<evidence type="ECO:0000259" key="2">
    <source>
        <dbReference type="SMART" id="SM00089"/>
    </source>
</evidence>
<dbReference type="InterPro" id="IPR022409">
    <property type="entry name" value="PKD/Chitinase_dom"/>
</dbReference>
<dbReference type="Pfam" id="PF01471">
    <property type="entry name" value="PG_binding_1"/>
    <property type="match status" value="1"/>
</dbReference>
<protein>
    <recommendedName>
        <fullName evidence="2">PKD/Chitinase domain-containing protein</fullName>
    </recommendedName>
</protein>
<dbReference type="SMART" id="SM00089">
    <property type="entry name" value="PKD"/>
    <property type="match status" value="1"/>
</dbReference>
<dbReference type="EMBL" id="MFTP01000022">
    <property type="protein sequence ID" value="OGI65111.1"/>
    <property type="molecule type" value="Genomic_DNA"/>
</dbReference>
<name>A0A1F6V5R9_9BACT</name>
<dbReference type="SUPFAM" id="SSF47090">
    <property type="entry name" value="PGBD-like"/>
    <property type="match status" value="1"/>
</dbReference>
<dbReference type="PANTHER" id="PTHR46182:SF2">
    <property type="entry name" value="FI19480P1"/>
    <property type="match status" value="1"/>
</dbReference>
<dbReference type="Gene3D" id="2.60.120.260">
    <property type="entry name" value="Galactose-binding domain-like"/>
    <property type="match status" value="1"/>
</dbReference>